<dbReference type="Pfam" id="PF12704">
    <property type="entry name" value="MacB_PCD"/>
    <property type="match status" value="1"/>
</dbReference>
<dbReference type="InterPro" id="IPR003838">
    <property type="entry name" value="ABC3_permease_C"/>
</dbReference>
<evidence type="ECO:0000313" key="9">
    <source>
        <dbReference type="EMBL" id="GAA3555363.1"/>
    </source>
</evidence>
<dbReference type="RefSeq" id="WP_345003999.1">
    <property type="nucleotide sequence ID" value="NZ_BAABCY010000013.1"/>
</dbReference>
<protein>
    <submittedName>
        <fullName evidence="9">ABC transporter permease</fullName>
    </submittedName>
</protein>
<evidence type="ECO:0000256" key="4">
    <source>
        <dbReference type="ARBA" id="ARBA00022989"/>
    </source>
</evidence>
<feature type="transmembrane region" description="Helical" evidence="6">
    <location>
        <begin position="724"/>
        <end position="743"/>
    </location>
</feature>
<feature type="transmembrane region" description="Helical" evidence="6">
    <location>
        <begin position="672"/>
        <end position="694"/>
    </location>
</feature>
<evidence type="ECO:0000256" key="5">
    <source>
        <dbReference type="ARBA" id="ARBA00023136"/>
    </source>
</evidence>
<dbReference type="EMBL" id="BAABCY010000013">
    <property type="protein sequence ID" value="GAA3555363.1"/>
    <property type="molecule type" value="Genomic_DNA"/>
</dbReference>
<dbReference type="InterPro" id="IPR050250">
    <property type="entry name" value="Macrolide_Exporter_MacB"/>
</dbReference>
<evidence type="ECO:0000259" key="8">
    <source>
        <dbReference type="Pfam" id="PF12704"/>
    </source>
</evidence>
<accession>A0ABP6WTW1</accession>
<keyword evidence="3 6" id="KW-0812">Transmembrane</keyword>
<feature type="transmembrane region" description="Helical" evidence="6">
    <location>
        <begin position="366"/>
        <end position="392"/>
    </location>
</feature>
<evidence type="ECO:0000256" key="3">
    <source>
        <dbReference type="ARBA" id="ARBA00022692"/>
    </source>
</evidence>
<reference evidence="10" key="1">
    <citation type="journal article" date="2019" name="Int. J. Syst. Evol. Microbiol.">
        <title>The Global Catalogue of Microorganisms (GCM) 10K type strain sequencing project: providing services to taxonomists for standard genome sequencing and annotation.</title>
        <authorList>
            <consortium name="The Broad Institute Genomics Platform"/>
            <consortium name="The Broad Institute Genome Sequencing Center for Infectious Disease"/>
            <person name="Wu L."/>
            <person name="Ma J."/>
        </authorList>
    </citation>
    <scope>NUCLEOTIDE SEQUENCE [LARGE SCALE GENOMIC DNA]</scope>
    <source>
        <strain evidence="10">JCM 17111</strain>
    </source>
</reference>
<comment type="caution">
    <text evidence="9">The sequence shown here is derived from an EMBL/GenBank/DDBJ whole genome shotgun (WGS) entry which is preliminary data.</text>
</comment>
<feature type="domain" description="MacB-like periplasmic core" evidence="8">
    <location>
        <begin position="23"/>
        <end position="198"/>
    </location>
</feature>
<dbReference type="Proteomes" id="UP001500954">
    <property type="component" value="Unassembled WGS sequence"/>
</dbReference>
<evidence type="ECO:0000313" key="10">
    <source>
        <dbReference type="Proteomes" id="UP001500954"/>
    </source>
</evidence>
<dbReference type="Pfam" id="PF02687">
    <property type="entry name" value="FtsX"/>
    <property type="match status" value="1"/>
</dbReference>
<dbReference type="PANTHER" id="PTHR30572:SF18">
    <property type="entry name" value="ABC-TYPE MACROLIDE FAMILY EXPORT SYSTEM PERMEASE COMPONENT 2"/>
    <property type="match status" value="1"/>
</dbReference>
<sequence length="795" mass="90825">MLKHYLRIAFRNLIKHKVILASSLLTLCLGTLCASLLLSYIYNELTMDGFHKNKKHIFFEVFRTHPDGVWTNPPPAIDINYKLFPEVEAVTSIAKLDKKYKSATVYHNNESYYTDGIVADTIFFKVFDFDLKYGDQKKILNNPYHVVLSEAFAKVLFGNKNPIGEKLKITTGSEIFYTVKGVIKIPSNSSITFDLLFPKPSENSLIKHGQLGMKFILANDSFKKNEFLEKVQQLKIISPYIKDYGSQINYFPFDGLYYNNMPIRADVLSRRGDTKSLKIVFAIILVIVVISALNFSNAQIININNSIKYNALITINGAKKSHILYQKLVEYAILCTTVLLFVTIGYKLVLPEFNALMKIELQPPSLVVFTIIGCTLIFMMFLALIYPLLVIYKRTVVTNIKSIVNVKGNLTTRKAILVIQYVLTITLLITSILISKQLHLMLNKDLGFDSKDIVKIKLYNKPTFNYKNHDNQYNLNQLPNLIKNKLDETPLVVNFSQGKSPITPIPIPLKSKNSNKEFHEINFLSTDANYKNIFGLTLIEGHWFNNNATKGTFNKNEVIINEAAKAFWQIKDINTDLILTPNESFKGYKIVGVVKNFNSEHLSSKPKPLVLFPSTDWNADFFIKLQENRVKDGLHALEALFKKVSPEDSFKYTFLSDELEALYKKEKDLRSIFIIFTGIALLISAIGLFTIALYDTQRRTKEIGIRKVNGATIKEIMLMLNKDFIKWVAIAFVIACPIAYYAMHKWLENFAYKTALSWWVFVLAGLFTLVIALLTVSWQTYRAATRNPAESLRDE</sequence>
<feature type="transmembrane region" description="Helical" evidence="6">
    <location>
        <begin position="279"/>
        <end position="298"/>
    </location>
</feature>
<feature type="transmembrane region" description="Helical" evidence="6">
    <location>
        <begin position="755"/>
        <end position="776"/>
    </location>
</feature>
<evidence type="ECO:0000259" key="7">
    <source>
        <dbReference type="Pfam" id="PF02687"/>
    </source>
</evidence>
<evidence type="ECO:0000256" key="2">
    <source>
        <dbReference type="ARBA" id="ARBA00022475"/>
    </source>
</evidence>
<evidence type="ECO:0000256" key="6">
    <source>
        <dbReference type="SAM" id="Phobius"/>
    </source>
</evidence>
<keyword evidence="5 6" id="KW-0472">Membrane</keyword>
<keyword evidence="4 6" id="KW-1133">Transmembrane helix</keyword>
<gene>
    <name evidence="9" type="ORF">GCM10022395_03440</name>
</gene>
<name>A0ABP6WTW1_9FLAO</name>
<comment type="subcellular location">
    <subcellularLocation>
        <location evidence="1">Cell membrane</location>
        <topology evidence="1">Multi-pass membrane protein</topology>
    </subcellularLocation>
</comment>
<feature type="domain" description="ABC3 transporter permease C-terminal" evidence="7">
    <location>
        <begin position="674"/>
        <end position="788"/>
    </location>
</feature>
<evidence type="ECO:0000256" key="1">
    <source>
        <dbReference type="ARBA" id="ARBA00004651"/>
    </source>
</evidence>
<organism evidence="9 10">
    <name type="scientific">Snuella lapsa</name>
    <dbReference type="NCBI Taxonomy" id="870481"/>
    <lineage>
        <taxon>Bacteria</taxon>
        <taxon>Pseudomonadati</taxon>
        <taxon>Bacteroidota</taxon>
        <taxon>Flavobacteriia</taxon>
        <taxon>Flavobacteriales</taxon>
        <taxon>Flavobacteriaceae</taxon>
        <taxon>Snuella</taxon>
    </lineage>
</organism>
<keyword evidence="10" id="KW-1185">Reference proteome</keyword>
<keyword evidence="2" id="KW-1003">Cell membrane</keyword>
<proteinExistence type="predicted"/>
<dbReference type="InterPro" id="IPR025857">
    <property type="entry name" value="MacB_PCD"/>
</dbReference>
<feature type="transmembrane region" description="Helical" evidence="6">
    <location>
        <begin position="328"/>
        <end position="346"/>
    </location>
</feature>
<dbReference type="PANTHER" id="PTHR30572">
    <property type="entry name" value="MEMBRANE COMPONENT OF TRANSPORTER-RELATED"/>
    <property type="match status" value="1"/>
</dbReference>
<feature type="transmembrane region" description="Helical" evidence="6">
    <location>
        <begin position="415"/>
        <end position="434"/>
    </location>
</feature>